<comment type="catalytic activity">
    <reaction evidence="12">
        <text>Preferential cleavage: (Ac)2-L-Lys-D-Ala-|-D-Ala. Also transpeptidation of peptidyl-alanyl moieties that are N-acyl substituents of D-alanine.</text>
        <dbReference type="EC" id="3.4.16.4"/>
    </reaction>
</comment>
<dbReference type="InterPro" id="IPR012907">
    <property type="entry name" value="Peptidase_S11_C"/>
</dbReference>
<feature type="signal peptide" evidence="16">
    <location>
        <begin position="1"/>
        <end position="19"/>
    </location>
</feature>
<dbReference type="GO" id="GO:0009002">
    <property type="term" value="F:serine-type D-Ala-D-Ala carboxypeptidase activity"/>
    <property type="evidence" value="ECO:0007669"/>
    <property type="project" value="UniProtKB-EC"/>
</dbReference>
<feature type="active site" evidence="13">
    <location>
        <position position="122"/>
    </location>
</feature>
<evidence type="ECO:0000256" key="5">
    <source>
        <dbReference type="ARBA" id="ARBA00022645"/>
    </source>
</evidence>
<evidence type="ECO:0000256" key="8">
    <source>
        <dbReference type="ARBA" id="ARBA00022801"/>
    </source>
</evidence>
<keyword evidence="6" id="KW-0645">Protease</keyword>
<evidence type="ECO:0000256" key="10">
    <source>
        <dbReference type="ARBA" id="ARBA00022984"/>
    </source>
</evidence>
<dbReference type="GO" id="GO:0008360">
    <property type="term" value="P:regulation of cell shape"/>
    <property type="evidence" value="ECO:0007669"/>
    <property type="project" value="UniProtKB-KW"/>
</dbReference>
<keyword evidence="7 16" id="KW-0732">Signal</keyword>
<evidence type="ECO:0000256" key="14">
    <source>
        <dbReference type="PIRSR" id="PIRSR618044-2"/>
    </source>
</evidence>
<dbReference type="Pfam" id="PF07943">
    <property type="entry name" value="PBP5_C"/>
    <property type="match status" value="1"/>
</dbReference>
<proteinExistence type="inferred from homology"/>
<dbReference type="InterPro" id="IPR001967">
    <property type="entry name" value="Peptidase_S11_N"/>
</dbReference>
<sequence>MKKSLICAAAALLCIAAVGGGTTIAASAEEVQLSCKAAYLMDETSGVQMYAKNEETRLPIASMCKIMTLLLAFEAVDCGELTYEEEITVSERAAGMGGSQVFLGAGLSYRTDELLKSIAVCSANDSCVAIAERIAGSEGAFCAEMNERAKELGAENTLFANCTGLPKEPQYSCAKDVALMLRALHKYEKYHEYSHIWLEDFVHPDGRTTQMANTNKLIRSYQGCAGGKTGFTNEAGFCLAAAAQRGETQVISVVIGADSSQNRFSAVSSLFDYAFDNFESVTYLRAGDAAERKIAVRGSRVKNMAVTAEHTLSAISRRGTEEAYALGYELAEEARAPISRGDVLGYAILTRDGVEVDRAALLAAEDAPEFTWWEAYREGAQHWHHG</sequence>
<keyword evidence="11" id="KW-0961">Cell wall biogenesis/degradation</keyword>
<dbReference type="InterPro" id="IPR018044">
    <property type="entry name" value="Peptidase_S11"/>
</dbReference>
<evidence type="ECO:0000256" key="6">
    <source>
        <dbReference type="ARBA" id="ARBA00022670"/>
    </source>
</evidence>
<comment type="caution">
    <text evidence="18">The sequence shown here is derived from an EMBL/GenBank/DDBJ whole genome shotgun (WGS) entry which is preliminary data.</text>
</comment>
<evidence type="ECO:0000259" key="17">
    <source>
        <dbReference type="SMART" id="SM00936"/>
    </source>
</evidence>
<reference evidence="18" key="1">
    <citation type="journal article" date="2021" name="PeerJ">
        <title>Extensive microbial diversity within the chicken gut microbiome revealed by metagenomics and culture.</title>
        <authorList>
            <person name="Gilroy R."/>
            <person name="Ravi A."/>
            <person name="Getino M."/>
            <person name="Pursley I."/>
            <person name="Horton D.L."/>
            <person name="Alikhan N.F."/>
            <person name="Baker D."/>
            <person name="Gharbi K."/>
            <person name="Hall N."/>
            <person name="Watson M."/>
            <person name="Adriaenssens E.M."/>
            <person name="Foster-Nyarko E."/>
            <person name="Jarju S."/>
            <person name="Secka A."/>
            <person name="Antonio M."/>
            <person name="Oren A."/>
            <person name="Chaudhuri R.R."/>
            <person name="La Ragione R."/>
            <person name="Hildebrand F."/>
            <person name="Pallen M.J."/>
        </authorList>
    </citation>
    <scope>NUCLEOTIDE SEQUENCE</scope>
    <source>
        <strain evidence="18">CHK33-5263</strain>
    </source>
</reference>
<feature type="active site" description="Acyl-ester intermediate" evidence="13">
    <location>
        <position position="62"/>
    </location>
</feature>
<comment type="similarity">
    <text evidence="3 15">Belongs to the peptidase S11 family.</text>
</comment>
<organism evidence="18 19">
    <name type="scientific">Candidatus Gallimonas intestinigallinarum</name>
    <dbReference type="NCBI Taxonomy" id="2838604"/>
    <lineage>
        <taxon>Bacteria</taxon>
        <taxon>Bacillati</taxon>
        <taxon>Bacillota</taxon>
        <taxon>Clostridia</taxon>
        <taxon>Candidatus Gallimonas</taxon>
    </lineage>
</organism>
<dbReference type="InterPro" id="IPR012338">
    <property type="entry name" value="Beta-lactam/transpept-like"/>
</dbReference>
<evidence type="ECO:0000256" key="1">
    <source>
        <dbReference type="ARBA" id="ARBA00003217"/>
    </source>
</evidence>
<keyword evidence="9" id="KW-0133">Cell shape</keyword>
<evidence type="ECO:0000256" key="13">
    <source>
        <dbReference type="PIRSR" id="PIRSR618044-1"/>
    </source>
</evidence>
<evidence type="ECO:0000313" key="18">
    <source>
        <dbReference type="EMBL" id="HIZ25071.1"/>
    </source>
</evidence>
<dbReference type="Gene3D" id="3.40.710.10">
    <property type="entry name" value="DD-peptidase/beta-lactamase superfamily"/>
    <property type="match status" value="1"/>
</dbReference>
<feature type="domain" description="Peptidase S11 D-Ala-D-Ala carboxypeptidase A C-terminal" evidence="17">
    <location>
        <begin position="278"/>
        <end position="369"/>
    </location>
</feature>
<dbReference type="AlphaFoldDB" id="A0A9D2DXB7"/>
<dbReference type="Proteomes" id="UP000824044">
    <property type="component" value="Unassembled WGS sequence"/>
</dbReference>
<name>A0A9D2DXB7_9FIRM</name>
<keyword evidence="8" id="KW-0378">Hydrolase</keyword>
<evidence type="ECO:0000256" key="15">
    <source>
        <dbReference type="RuleBase" id="RU004016"/>
    </source>
</evidence>
<dbReference type="SUPFAM" id="SSF69189">
    <property type="entry name" value="Penicillin-binding protein associated domain"/>
    <property type="match status" value="1"/>
</dbReference>
<dbReference type="SMART" id="SM00936">
    <property type="entry name" value="PBP5_C"/>
    <property type="match status" value="1"/>
</dbReference>
<protein>
    <recommendedName>
        <fullName evidence="4">serine-type D-Ala-D-Ala carboxypeptidase</fullName>
        <ecNumber evidence="4">3.4.16.4</ecNumber>
    </recommendedName>
</protein>
<dbReference type="GO" id="GO:0009252">
    <property type="term" value="P:peptidoglycan biosynthetic process"/>
    <property type="evidence" value="ECO:0007669"/>
    <property type="project" value="UniProtKB-KW"/>
</dbReference>
<dbReference type="EMBL" id="DXBS01000119">
    <property type="protein sequence ID" value="HIZ25071.1"/>
    <property type="molecule type" value="Genomic_DNA"/>
</dbReference>
<dbReference type="GO" id="GO:0006508">
    <property type="term" value="P:proteolysis"/>
    <property type="evidence" value="ECO:0007669"/>
    <property type="project" value="UniProtKB-KW"/>
</dbReference>
<evidence type="ECO:0000313" key="19">
    <source>
        <dbReference type="Proteomes" id="UP000824044"/>
    </source>
</evidence>
<dbReference type="SUPFAM" id="SSF56601">
    <property type="entry name" value="beta-lactamase/transpeptidase-like"/>
    <property type="match status" value="1"/>
</dbReference>
<comment type="pathway">
    <text evidence="2">Cell wall biogenesis; peptidoglycan biosynthesis.</text>
</comment>
<dbReference type="Pfam" id="PF00768">
    <property type="entry name" value="Peptidase_S11"/>
    <property type="match status" value="1"/>
</dbReference>
<dbReference type="Gene3D" id="2.60.410.10">
    <property type="entry name" value="D-Ala-D-Ala carboxypeptidase, C-terminal domain"/>
    <property type="match status" value="1"/>
</dbReference>
<reference evidence="18" key="2">
    <citation type="submission" date="2021-04" db="EMBL/GenBank/DDBJ databases">
        <authorList>
            <person name="Gilroy R."/>
        </authorList>
    </citation>
    <scope>NUCLEOTIDE SEQUENCE</scope>
    <source>
        <strain evidence="18">CHK33-5263</strain>
    </source>
</reference>
<keyword evidence="5 18" id="KW-0121">Carboxypeptidase</keyword>
<feature type="active site" description="Proton acceptor" evidence="13">
    <location>
        <position position="65"/>
    </location>
</feature>
<dbReference type="InterPro" id="IPR015956">
    <property type="entry name" value="Peniciliin-bd_prot_C_sf"/>
</dbReference>
<evidence type="ECO:0000256" key="12">
    <source>
        <dbReference type="ARBA" id="ARBA00034000"/>
    </source>
</evidence>
<evidence type="ECO:0000256" key="2">
    <source>
        <dbReference type="ARBA" id="ARBA00004752"/>
    </source>
</evidence>
<dbReference type="PANTHER" id="PTHR21581:SF6">
    <property type="entry name" value="TRAFFICKING PROTEIN PARTICLE COMPLEX SUBUNIT 12"/>
    <property type="match status" value="1"/>
</dbReference>
<dbReference type="PANTHER" id="PTHR21581">
    <property type="entry name" value="D-ALANYL-D-ALANINE CARBOXYPEPTIDASE"/>
    <property type="match status" value="1"/>
</dbReference>
<evidence type="ECO:0000256" key="9">
    <source>
        <dbReference type="ARBA" id="ARBA00022960"/>
    </source>
</evidence>
<keyword evidence="10" id="KW-0573">Peptidoglycan synthesis</keyword>
<evidence type="ECO:0000256" key="11">
    <source>
        <dbReference type="ARBA" id="ARBA00023316"/>
    </source>
</evidence>
<accession>A0A9D2DXB7</accession>
<dbReference type="PRINTS" id="PR00725">
    <property type="entry name" value="DADACBPTASE1"/>
</dbReference>
<comment type="function">
    <text evidence="1">Removes C-terminal D-alanyl residues from sugar-peptide cell wall precursors.</text>
</comment>
<gene>
    <name evidence="18" type="ORF">H9812_06340</name>
</gene>
<evidence type="ECO:0000256" key="16">
    <source>
        <dbReference type="SAM" id="SignalP"/>
    </source>
</evidence>
<evidence type="ECO:0000256" key="7">
    <source>
        <dbReference type="ARBA" id="ARBA00022729"/>
    </source>
</evidence>
<evidence type="ECO:0000256" key="4">
    <source>
        <dbReference type="ARBA" id="ARBA00012448"/>
    </source>
</evidence>
<feature type="chain" id="PRO_5038845103" description="serine-type D-Ala-D-Ala carboxypeptidase" evidence="16">
    <location>
        <begin position="20"/>
        <end position="386"/>
    </location>
</feature>
<evidence type="ECO:0000256" key="3">
    <source>
        <dbReference type="ARBA" id="ARBA00007164"/>
    </source>
</evidence>
<dbReference type="InterPro" id="IPR037167">
    <property type="entry name" value="Peptidase_S11_C_sf"/>
</dbReference>
<dbReference type="GO" id="GO:0071555">
    <property type="term" value="P:cell wall organization"/>
    <property type="evidence" value="ECO:0007669"/>
    <property type="project" value="UniProtKB-KW"/>
</dbReference>
<feature type="binding site" evidence="14">
    <location>
        <position position="228"/>
    </location>
    <ligand>
        <name>substrate</name>
    </ligand>
</feature>
<dbReference type="EC" id="3.4.16.4" evidence="4"/>